<comment type="caution">
    <text evidence="2">The sequence shown here is derived from an EMBL/GenBank/DDBJ whole genome shotgun (WGS) entry which is preliminary data.</text>
</comment>
<dbReference type="Proteomes" id="UP000198406">
    <property type="component" value="Unassembled WGS sequence"/>
</dbReference>
<keyword evidence="1" id="KW-0472">Membrane</keyword>
<dbReference type="AlphaFoldDB" id="A0A1Z5K8P2"/>
<dbReference type="InParanoid" id="A0A1Z5K8P2"/>
<keyword evidence="3" id="KW-1185">Reference proteome</keyword>
<feature type="transmembrane region" description="Helical" evidence="1">
    <location>
        <begin position="155"/>
        <end position="174"/>
    </location>
</feature>
<sequence>MTTDTIRLSASHHENYQSTTEDRPMVVMPPLALFPEFLLVISPFRRPITWSIINVLCMIWCYLLLDQFGEPGPRETEHGNELYLAWNFWTTFLWCLEAGLCSHYHYYHRHSMRRLDSLMDVVQFVVAVYFLVDSIQLYRASRRPGEKIYGEVTDVFLSLAAYLGASIYYMSLYYQGRSGQDEVPSCEREMTGTESEEENFSYANIA</sequence>
<keyword evidence="1" id="KW-0812">Transmembrane</keyword>
<name>A0A1Z5K8P2_FISSO</name>
<protein>
    <submittedName>
        <fullName evidence="2">Uncharacterized protein</fullName>
    </submittedName>
</protein>
<dbReference type="EMBL" id="BDSP01000182">
    <property type="protein sequence ID" value="GAX22318.1"/>
    <property type="molecule type" value="Genomic_DNA"/>
</dbReference>
<evidence type="ECO:0000256" key="1">
    <source>
        <dbReference type="SAM" id="Phobius"/>
    </source>
</evidence>
<feature type="transmembrane region" description="Helical" evidence="1">
    <location>
        <begin position="85"/>
        <end position="106"/>
    </location>
</feature>
<feature type="transmembrane region" description="Helical" evidence="1">
    <location>
        <begin position="48"/>
        <end position="65"/>
    </location>
</feature>
<proteinExistence type="predicted"/>
<feature type="transmembrane region" description="Helical" evidence="1">
    <location>
        <begin position="118"/>
        <end position="135"/>
    </location>
</feature>
<reference evidence="2 3" key="1">
    <citation type="journal article" date="2015" name="Plant Cell">
        <title>Oil accumulation by the oleaginous diatom Fistulifera solaris as revealed by the genome and transcriptome.</title>
        <authorList>
            <person name="Tanaka T."/>
            <person name="Maeda Y."/>
            <person name="Veluchamy A."/>
            <person name="Tanaka M."/>
            <person name="Abida H."/>
            <person name="Marechal E."/>
            <person name="Bowler C."/>
            <person name="Muto M."/>
            <person name="Sunaga Y."/>
            <person name="Tanaka M."/>
            <person name="Yoshino T."/>
            <person name="Taniguchi T."/>
            <person name="Fukuda Y."/>
            <person name="Nemoto M."/>
            <person name="Matsumoto M."/>
            <person name="Wong P.S."/>
            <person name="Aburatani S."/>
            <person name="Fujibuchi W."/>
        </authorList>
    </citation>
    <scope>NUCLEOTIDE SEQUENCE [LARGE SCALE GENOMIC DNA]</scope>
    <source>
        <strain evidence="2 3">JPCC DA0580</strain>
    </source>
</reference>
<evidence type="ECO:0000313" key="3">
    <source>
        <dbReference type="Proteomes" id="UP000198406"/>
    </source>
</evidence>
<gene>
    <name evidence="2" type="ORF">FisN_3Hh476</name>
</gene>
<accession>A0A1Z5K8P2</accession>
<keyword evidence="1" id="KW-1133">Transmembrane helix</keyword>
<evidence type="ECO:0000313" key="2">
    <source>
        <dbReference type="EMBL" id="GAX22318.1"/>
    </source>
</evidence>
<organism evidence="2 3">
    <name type="scientific">Fistulifera solaris</name>
    <name type="common">Oleaginous diatom</name>
    <dbReference type="NCBI Taxonomy" id="1519565"/>
    <lineage>
        <taxon>Eukaryota</taxon>
        <taxon>Sar</taxon>
        <taxon>Stramenopiles</taxon>
        <taxon>Ochrophyta</taxon>
        <taxon>Bacillariophyta</taxon>
        <taxon>Bacillariophyceae</taxon>
        <taxon>Bacillariophycidae</taxon>
        <taxon>Naviculales</taxon>
        <taxon>Naviculaceae</taxon>
        <taxon>Fistulifera</taxon>
    </lineage>
</organism>